<feature type="transmembrane region" description="Helical" evidence="2">
    <location>
        <begin position="60"/>
        <end position="81"/>
    </location>
</feature>
<evidence type="ECO:0000313" key="4">
    <source>
        <dbReference type="Proteomes" id="UP001597145"/>
    </source>
</evidence>
<dbReference type="Proteomes" id="UP001597145">
    <property type="component" value="Unassembled WGS sequence"/>
</dbReference>
<feature type="transmembrane region" description="Helical" evidence="2">
    <location>
        <begin position="542"/>
        <end position="560"/>
    </location>
</feature>
<keyword evidence="4" id="KW-1185">Reference proteome</keyword>
<name>A0ABW4FRV6_9PSEU</name>
<feature type="region of interest" description="Disordered" evidence="1">
    <location>
        <begin position="277"/>
        <end position="321"/>
    </location>
</feature>
<feature type="transmembrane region" description="Helical" evidence="2">
    <location>
        <begin position="31"/>
        <end position="54"/>
    </location>
</feature>
<feature type="transmembrane region" description="Helical" evidence="2">
    <location>
        <begin position="102"/>
        <end position="121"/>
    </location>
</feature>
<organism evidence="3 4">
    <name type="scientific">Pseudonocardia aurantiaca</name>
    <dbReference type="NCBI Taxonomy" id="75290"/>
    <lineage>
        <taxon>Bacteria</taxon>
        <taxon>Bacillati</taxon>
        <taxon>Actinomycetota</taxon>
        <taxon>Actinomycetes</taxon>
        <taxon>Pseudonocardiales</taxon>
        <taxon>Pseudonocardiaceae</taxon>
        <taxon>Pseudonocardia</taxon>
    </lineage>
</organism>
<feature type="transmembrane region" description="Helical" evidence="2">
    <location>
        <begin position="511"/>
        <end position="530"/>
    </location>
</feature>
<evidence type="ECO:0008006" key="5">
    <source>
        <dbReference type="Google" id="ProtNLM"/>
    </source>
</evidence>
<feature type="transmembrane region" description="Helical" evidence="2">
    <location>
        <begin position="397"/>
        <end position="420"/>
    </location>
</feature>
<dbReference type="EMBL" id="JBHUCP010000020">
    <property type="protein sequence ID" value="MFD1532858.1"/>
    <property type="molecule type" value="Genomic_DNA"/>
</dbReference>
<feature type="transmembrane region" description="Helical" evidence="2">
    <location>
        <begin position="361"/>
        <end position="385"/>
    </location>
</feature>
<evidence type="ECO:0000256" key="2">
    <source>
        <dbReference type="SAM" id="Phobius"/>
    </source>
</evidence>
<feature type="transmembrane region" description="Helical" evidence="2">
    <location>
        <begin position="188"/>
        <end position="206"/>
    </location>
</feature>
<comment type="caution">
    <text evidence="3">The sequence shown here is derived from an EMBL/GenBank/DDBJ whole genome shotgun (WGS) entry which is preliminary data.</text>
</comment>
<sequence>MALTAAHWVYLAGVLLIIGITVARKNVVIPAILATLLTAWVMTGSAITGIQAIFNASLTAASELFTIFLIIALVTALLGVLRAMKADQRMVTPFQRVMRGGWSAYAVLAVVTYLISLFFWPTPAVPLIGAILVPAAIRAGLPAIGAAMVIAIAGQGMALSSDYVMQVAPGLSATAAGTSTSAVADTALVLSLITGGVALVITGVMLRRLMRAPGDTNLEEWENTVTAAAQPVERTSRIAGVIAARLGFAKARAGTDVDAIAEPLTVVEDRVPVAAGVATGGGGGGEPPAEPLRPAGGGGGGGGTAGGDAPTSVPAGDAEEDDPRTVRLSKIFAVGVPVVFAVMVGYMALGKFTSLVPEIQGGSAAALVGGVAAVLVIVAVFALDGPTAALTTCGEHLVDGLVFAFRAMGVVLPIAGFFFLGNADFAPKILGLEDGQTTPGLLVDLVTAGEQFIPGNPLVMCFGVLLVGMATGLEGSGFSGLPLTGSLSGAIGPTVGMDPATLAAVGQMGSVWAGGGVLVAWSSVLVVAGVTRVPVIELARKCFVPVVAGLVISTLFAALLL</sequence>
<protein>
    <recommendedName>
        <fullName evidence="5">H+/gluconate symporter-like permease</fullName>
    </recommendedName>
</protein>
<accession>A0ABW4FRV6</accession>
<gene>
    <name evidence="3" type="ORF">ACFSCY_25880</name>
</gene>
<feature type="transmembrane region" description="Helical" evidence="2">
    <location>
        <begin position="127"/>
        <end position="151"/>
    </location>
</feature>
<evidence type="ECO:0000313" key="3">
    <source>
        <dbReference type="EMBL" id="MFD1532858.1"/>
    </source>
</evidence>
<feature type="transmembrane region" description="Helical" evidence="2">
    <location>
        <begin position="331"/>
        <end position="349"/>
    </location>
</feature>
<keyword evidence="2" id="KW-1133">Transmembrane helix</keyword>
<keyword evidence="2" id="KW-0812">Transmembrane</keyword>
<proteinExistence type="predicted"/>
<evidence type="ECO:0000256" key="1">
    <source>
        <dbReference type="SAM" id="MobiDB-lite"/>
    </source>
</evidence>
<feature type="transmembrane region" description="Helical" evidence="2">
    <location>
        <begin position="6"/>
        <end position="24"/>
    </location>
</feature>
<reference evidence="4" key="1">
    <citation type="journal article" date="2019" name="Int. J. Syst. Evol. Microbiol.">
        <title>The Global Catalogue of Microorganisms (GCM) 10K type strain sequencing project: providing services to taxonomists for standard genome sequencing and annotation.</title>
        <authorList>
            <consortium name="The Broad Institute Genomics Platform"/>
            <consortium name="The Broad Institute Genome Sequencing Center for Infectious Disease"/>
            <person name="Wu L."/>
            <person name="Ma J."/>
        </authorList>
    </citation>
    <scope>NUCLEOTIDE SEQUENCE [LARGE SCALE GENOMIC DNA]</scope>
    <source>
        <strain evidence="4">JCM 12165</strain>
    </source>
</reference>
<dbReference type="RefSeq" id="WP_343986023.1">
    <property type="nucleotide sequence ID" value="NZ_BAAAJG010000027.1"/>
</dbReference>
<feature type="compositionally biased region" description="Gly residues" evidence="1">
    <location>
        <begin position="295"/>
        <end position="306"/>
    </location>
</feature>
<keyword evidence="2" id="KW-0472">Membrane</keyword>